<evidence type="ECO:0000313" key="2">
    <source>
        <dbReference type="EMBL" id="MCU6790112.1"/>
    </source>
</evidence>
<gene>
    <name evidence="2" type="ORF">OCV66_13590</name>
</gene>
<evidence type="ECO:0000313" key="3">
    <source>
        <dbReference type="Proteomes" id="UP001652397"/>
    </source>
</evidence>
<dbReference type="InterPro" id="IPR003356">
    <property type="entry name" value="DNA_methylase_A-5"/>
</dbReference>
<dbReference type="Proteomes" id="UP001652397">
    <property type="component" value="Unassembled WGS sequence"/>
</dbReference>
<protein>
    <submittedName>
        <fullName evidence="2">SAM-dependent methyltransferase</fullName>
    </submittedName>
</protein>
<sequence>MYIGNMGIHHEKNANFAWLQYIISHLSPNGRAVTLLPNGTLTTQNLAESEIRKQILLDGWIEAILALPTGFFMERRFPAARGL</sequence>
<dbReference type="GO" id="GO:0008168">
    <property type="term" value="F:methyltransferase activity"/>
    <property type="evidence" value="ECO:0007669"/>
    <property type="project" value="UniProtKB-KW"/>
</dbReference>
<proteinExistence type="predicted"/>
<dbReference type="Gene3D" id="3.40.50.150">
    <property type="entry name" value="Vaccinia Virus protein VP39"/>
    <property type="match status" value="1"/>
</dbReference>
<dbReference type="PANTHER" id="PTHR42998:SF1">
    <property type="entry name" value="TYPE I RESTRICTION ENZYME HINDI METHYLASE SUBUNIT"/>
    <property type="match status" value="1"/>
</dbReference>
<dbReference type="InterPro" id="IPR052916">
    <property type="entry name" value="Type-I_RE_MTase_Subunit"/>
</dbReference>
<comment type="caution">
    <text evidence="2">The sequence shown here is derived from an EMBL/GenBank/DDBJ whole genome shotgun (WGS) entry which is preliminary data.</text>
</comment>
<keyword evidence="2" id="KW-0808">Transferase</keyword>
<dbReference type="InterPro" id="IPR029063">
    <property type="entry name" value="SAM-dependent_MTases_sf"/>
</dbReference>
<dbReference type="PANTHER" id="PTHR42998">
    <property type="entry name" value="TYPE I RESTRICTION ENZYME HINDVIIP M PROTEIN-RELATED"/>
    <property type="match status" value="1"/>
</dbReference>
<feature type="domain" description="DNA methylase adenine-specific" evidence="1">
    <location>
        <begin position="7"/>
        <end position="78"/>
    </location>
</feature>
<dbReference type="SUPFAM" id="SSF53335">
    <property type="entry name" value="S-adenosyl-L-methionine-dependent methyltransferases"/>
    <property type="match status" value="1"/>
</dbReference>
<dbReference type="EMBL" id="JAOQJE010000015">
    <property type="protein sequence ID" value="MCU6790112.1"/>
    <property type="molecule type" value="Genomic_DNA"/>
</dbReference>
<organism evidence="2 3">
    <name type="scientific">Agathobaculum ammoniilyticum</name>
    <dbReference type="NCBI Taxonomy" id="2981778"/>
    <lineage>
        <taxon>Bacteria</taxon>
        <taxon>Bacillati</taxon>
        <taxon>Bacillota</taxon>
        <taxon>Clostridia</taxon>
        <taxon>Eubacteriales</taxon>
        <taxon>Butyricicoccaceae</taxon>
        <taxon>Agathobaculum</taxon>
    </lineage>
</organism>
<dbReference type="GO" id="GO:0032259">
    <property type="term" value="P:methylation"/>
    <property type="evidence" value="ECO:0007669"/>
    <property type="project" value="UniProtKB-KW"/>
</dbReference>
<evidence type="ECO:0000259" key="1">
    <source>
        <dbReference type="Pfam" id="PF02384"/>
    </source>
</evidence>
<name>A0ABT2U662_9FIRM</name>
<keyword evidence="3" id="KW-1185">Reference proteome</keyword>
<dbReference type="Pfam" id="PF02384">
    <property type="entry name" value="N6_Mtase"/>
    <property type="match status" value="1"/>
</dbReference>
<reference evidence="2 3" key="1">
    <citation type="journal article" date="2021" name="ISME Commun">
        <title>Automated analysis of genomic sequences facilitates high-throughput and comprehensive description of bacteria.</title>
        <authorList>
            <person name="Hitch T.C.A."/>
        </authorList>
    </citation>
    <scope>NUCLEOTIDE SEQUENCE [LARGE SCALE GENOMIC DNA]</scope>
    <source>
        <strain evidence="2 3">Sanger_34</strain>
    </source>
</reference>
<accession>A0ABT2U662</accession>
<keyword evidence="2" id="KW-0489">Methyltransferase</keyword>